<reference evidence="2 3" key="1">
    <citation type="submission" date="2024-09" db="EMBL/GenBank/DDBJ databases">
        <authorList>
            <person name="Sun Q."/>
            <person name="Mori K."/>
        </authorList>
    </citation>
    <scope>NUCLEOTIDE SEQUENCE [LARGE SCALE GENOMIC DNA]</scope>
    <source>
        <strain evidence="2 3">CCM 8545</strain>
    </source>
</reference>
<comment type="caution">
    <text evidence="2">The sequence shown here is derived from an EMBL/GenBank/DDBJ whole genome shotgun (WGS) entry which is preliminary data.</text>
</comment>
<dbReference type="PANTHER" id="PTHR36920">
    <property type="match status" value="1"/>
</dbReference>
<feature type="signal peptide" evidence="1">
    <location>
        <begin position="1"/>
        <end position="22"/>
    </location>
</feature>
<dbReference type="Pfam" id="PF03922">
    <property type="entry name" value="OmpW"/>
    <property type="match status" value="1"/>
</dbReference>
<dbReference type="InterPro" id="IPR005618">
    <property type="entry name" value="OMPW"/>
</dbReference>
<evidence type="ECO:0000313" key="2">
    <source>
        <dbReference type="EMBL" id="MFC0180312.1"/>
    </source>
</evidence>
<feature type="chain" id="PRO_5045848133" evidence="1">
    <location>
        <begin position="23"/>
        <end position="204"/>
    </location>
</feature>
<dbReference type="EMBL" id="JBHLXE010000100">
    <property type="protein sequence ID" value="MFC0180312.1"/>
    <property type="molecule type" value="Genomic_DNA"/>
</dbReference>
<dbReference type="Proteomes" id="UP001589758">
    <property type="component" value="Unassembled WGS sequence"/>
</dbReference>
<sequence>MKAFKYGVMSLVMLMPFSNAFAFEAGDWVVQGGMAAVVPKSNNGKITGGGQLDADNSFRPHATLGYMVTPNIGVELLVAAPFKHEIKLDGTKIAETKQLPPTLSAQYHFTQHEAFQPYVGLGVNFTNFFDTKTKGPLAGEHLSIDNSVGVAGQVGLNYRIDNSWHFNTDIRYMHIESDVKLNGQKIGKAEINPWVFGIALGYRF</sequence>
<proteinExistence type="predicted"/>
<dbReference type="InterPro" id="IPR011250">
    <property type="entry name" value="OMP/PagP_B-barrel"/>
</dbReference>
<dbReference type="SUPFAM" id="SSF56925">
    <property type="entry name" value="OMPA-like"/>
    <property type="match status" value="1"/>
</dbReference>
<keyword evidence="3" id="KW-1185">Reference proteome</keyword>
<name>A0ABV6CCE0_9GAMM</name>
<organism evidence="2 3">
    <name type="scientific">Thorsellia kenyensis</name>
    <dbReference type="NCBI Taxonomy" id="1549888"/>
    <lineage>
        <taxon>Bacteria</taxon>
        <taxon>Pseudomonadati</taxon>
        <taxon>Pseudomonadota</taxon>
        <taxon>Gammaproteobacteria</taxon>
        <taxon>Enterobacterales</taxon>
        <taxon>Thorselliaceae</taxon>
        <taxon>Thorsellia</taxon>
    </lineage>
</organism>
<protein>
    <submittedName>
        <fullName evidence="2">OmpW family protein</fullName>
    </submittedName>
</protein>
<dbReference type="PANTHER" id="PTHR36920:SF1">
    <property type="entry name" value="OUTER MEMBRANE PROTEIN W"/>
    <property type="match status" value="1"/>
</dbReference>
<keyword evidence="1" id="KW-0732">Signal</keyword>
<accession>A0ABV6CCE0</accession>
<gene>
    <name evidence="2" type="ORF">ACFFIT_09515</name>
</gene>
<evidence type="ECO:0000256" key="1">
    <source>
        <dbReference type="SAM" id="SignalP"/>
    </source>
</evidence>
<dbReference type="Gene3D" id="2.40.160.20">
    <property type="match status" value="1"/>
</dbReference>
<dbReference type="RefSeq" id="WP_385877425.1">
    <property type="nucleotide sequence ID" value="NZ_JBHLXE010000100.1"/>
</dbReference>
<evidence type="ECO:0000313" key="3">
    <source>
        <dbReference type="Proteomes" id="UP001589758"/>
    </source>
</evidence>